<keyword evidence="3" id="KW-1185">Reference proteome</keyword>
<dbReference type="EMBL" id="QWDC01000002">
    <property type="protein sequence ID" value="RFZ91982.1"/>
    <property type="molecule type" value="Genomic_DNA"/>
</dbReference>
<dbReference type="Proteomes" id="UP000264217">
    <property type="component" value="Unassembled WGS sequence"/>
</dbReference>
<reference evidence="2 3" key="1">
    <citation type="submission" date="2018-08" db="EMBL/GenBank/DDBJ databases">
        <title>Mucilaginibacter sp. MYSH2.</title>
        <authorList>
            <person name="Seo T."/>
        </authorList>
    </citation>
    <scope>NUCLEOTIDE SEQUENCE [LARGE SCALE GENOMIC DNA]</scope>
    <source>
        <strain evidence="2 3">MYSH2</strain>
    </source>
</reference>
<evidence type="ECO:0000313" key="2">
    <source>
        <dbReference type="EMBL" id="RFZ91982.1"/>
    </source>
</evidence>
<protein>
    <recommendedName>
        <fullName evidence="4">Lipoprotein</fullName>
    </recommendedName>
</protein>
<gene>
    <name evidence="2" type="ORF">D0C36_11075</name>
</gene>
<feature type="signal peptide" evidence="1">
    <location>
        <begin position="1"/>
        <end position="20"/>
    </location>
</feature>
<evidence type="ECO:0000256" key="1">
    <source>
        <dbReference type="SAM" id="SignalP"/>
    </source>
</evidence>
<sequence length="236" mass="25926">MKKYLLALLPVLVFCFGSCKKDTPDLSNLTVIDGATIPGGNNSGSNGNSSANSSYLPTTTGSSWTYKSDATGESAEAHITGVITPINGQNYYELKSNTKGKENTFQYYYVKDNKYKIVATTEQEKVTVEFFILDNNLAVGGEWTAKMTPDGLVNGIPGQTVSKVIEKGITKTVLNNTYNNVIHTRMTVQYDFGIGNGFEDFGTYDYYLAKGIGLIQTDFEFMGLKTKSYLTNYSIK</sequence>
<evidence type="ECO:0008006" key="4">
    <source>
        <dbReference type="Google" id="ProtNLM"/>
    </source>
</evidence>
<proteinExistence type="predicted"/>
<dbReference type="OrthoDB" id="849973at2"/>
<evidence type="ECO:0000313" key="3">
    <source>
        <dbReference type="Proteomes" id="UP000264217"/>
    </source>
</evidence>
<comment type="caution">
    <text evidence="2">The sequence shown here is derived from an EMBL/GenBank/DDBJ whole genome shotgun (WGS) entry which is preliminary data.</text>
</comment>
<feature type="chain" id="PRO_5016588390" description="Lipoprotein" evidence="1">
    <location>
        <begin position="21"/>
        <end position="236"/>
    </location>
</feature>
<organism evidence="2 3">
    <name type="scientific">Mucilaginibacter conchicola</name>
    <dbReference type="NCBI Taxonomy" id="2303333"/>
    <lineage>
        <taxon>Bacteria</taxon>
        <taxon>Pseudomonadati</taxon>
        <taxon>Bacteroidota</taxon>
        <taxon>Sphingobacteriia</taxon>
        <taxon>Sphingobacteriales</taxon>
        <taxon>Sphingobacteriaceae</taxon>
        <taxon>Mucilaginibacter</taxon>
    </lineage>
</organism>
<dbReference type="AlphaFoldDB" id="A0A372NS69"/>
<accession>A0A372NS69</accession>
<keyword evidence="1" id="KW-0732">Signal</keyword>
<name>A0A372NS69_9SPHI</name>
<dbReference type="RefSeq" id="WP_117391694.1">
    <property type="nucleotide sequence ID" value="NZ_QWDC01000002.1"/>
</dbReference>